<accession>A0A3P7IZY6</accession>
<reference evidence="1 2" key="1">
    <citation type="submission" date="2018-11" db="EMBL/GenBank/DDBJ databases">
        <authorList>
            <consortium name="Pathogen Informatics"/>
        </authorList>
    </citation>
    <scope>NUCLEOTIDE SEQUENCE [LARGE SCALE GENOMIC DNA]</scope>
</reference>
<dbReference type="Gene3D" id="3.40.50.300">
    <property type="entry name" value="P-loop containing nucleotide triphosphate hydrolases"/>
    <property type="match status" value="1"/>
</dbReference>
<gene>
    <name evidence="1" type="ORF">SVUK_LOCUS11174</name>
</gene>
<organism evidence="1 2">
    <name type="scientific">Strongylus vulgaris</name>
    <name type="common">Blood worm</name>
    <dbReference type="NCBI Taxonomy" id="40348"/>
    <lineage>
        <taxon>Eukaryota</taxon>
        <taxon>Metazoa</taxon>
        <taxon>Ecdysozoa</taxon>
        <taxon>Nematoda</taxon>
        <taxon>Chromadorea</taxon>
        <taxon>Rhabditida</taxon>
        <taxon>Rhabditina</taxon>
        <taxon>Rhabditomorpha</taxon>
        <taxon>Strongyloidea</taxon>
        <taxon>Strongylidae</taxon>
        <taxon>Strongylus</taxon>
    </lineage>
</organism>
<evidence type="ECO:0000313" key="2">
    <source>
        <dbReference type="Proteomes" id="UP000270094"/>
    </source>
</evidence>
<evidence type="ECO:0008006" key="3">
    <source>
        <dbReference type="Google" id="ProtNLM"/>
    </source>
</evidence>
<dbReference type="AlphaFoldDB" id="A0A3P7IZY6"/>
<dbReference type="OrthoDB" id="2691650at2759"/>
<dbReference type="EMBL" id="UYYB01096482">
    <property type="protein sequence ID" value="VDM76176.1"/>
    <property type="molecule type" value="Genomic_DNA"/>
</dbReference>
<dbReference type="Proteomes" id="UP000270094">
    <property type="component" value="Unassembled WGS sequence"/>
</dbReference>
<dbReference type="InterPro" id="IPR027417">
    <property type="entry name" value="P-loop_NTPase"/>
</dbReference>
<protein>
    <recommendedName>
        <fullName evidence="3">ABC transporter domain-containing protein</fullName>
    </recommendedName>
</protein>
<dbReference type="SUPFAM" id="SSF52540">
    <property type="entry name" value="P-loop containing nucleoside triphosphate hydrolases"/>
    <property type="match status" value="1"/>
</dbReference>
<evidence type="ECO:0000313" key="1">
    <source>
        <dbReference type="EMBL" id="VDM76176.1"/>
    </source>
</evidence>
<name>A0A3P7IZY6_STRVU</name>
<sequence length="46" mass="4831">MSSNYRPGLDLVLKSLNATIGPHEKVGIVGRTGAGVYGTEQRLTSS</sequence>
<proteinExistence type="predicted"/>
<feature type="non-terminal residue" evidence="1">
    <location>
        <position position="46"/>
    </location>
</feature>
<keyword evidence="2" id="KW-1185">Reference proteome</keyword>